<gene>
    <name evidence="2" type="ORF">G7Y85_05115</name>
</gene>
<comment type="caution">
    <text evidence="2">The sequence shown here is derived from an EMBL/GenBank/DDBJ whole genome shotgun (WGS) entry which is preliminary data.</text>
</comment>
<feature type="domain" description="GGDEF" evidence="1">
    <location>
        <begin position="159"/>
        <end position="328"/>
    </location>
</feature>
<dbReference type="PANTHER" id="PTHR44757">
    <property type="entry name" value="DIGUANYLATE CYCLASE DGCP"/>
    <property type="match status" value="1"/>
</dbReference>
<dbReference type="SUPFAM" id="SSF81901">
    <property type="entry name" value="HCP-like"/>
    <property type="match status" value="1"/>
</dbReference>
<dbReference type="AlphaFoldDB" id="A0A6M2BPY6"/>
<dbReference type="RefSeq" id="WP_166252793.1">
    <property type="nucleotide sequence ID" value="NZ_JAAMOW010000002.1"/>
</dbReference>
<dbReference type="SMART" id="SM00267">
    <property type="entry name" value="GGDEF"/>
    <property type="match status" value="1"/>
</dbReference>
<protein>
    <submittedName>
        <fullName evidence="2">GGDEF domain-containing protein</fullName>
    </submittedName>
</protein>
<proteinExistence type="predicted"/>
<dbReference type="InterPro" id="IPR052155">
    <property type="entry name" value="Biofilm_reg_signaling"/>
</dbReference>
<dbReference type="NCBIfam" id="TIGR00254">
    <property type="entry name" value="GGDEF"/>
    <property type="match status" value="1"/>
</dbReference>
<organism evidence="2 3">
    <name type="scientific">Solimonas terrae</name>
    <dbReference type="NCBI Taxonomy" id="1396819"/>
    <lineage>
        <taxon>Bacteria</taxon>
        <taxon>Pseudomonadati</taxon>
        <taxon>Pseudomonadota</taxon>
        <taxon>Gammaproteobacteria</taxon>
        <taxon>Nevskiales</taxon>
        <taxon>Nevskiaceae</taxon>
        <taxon>Solimonas</taxon>
    </lineage>
</organism>
<keyword evidence="3" id="KW-1185">Reference proteome</keyword>
<evidence type="ECO:0000313" key="3">
    <source>
        <dbReference type="Proteomes" id="UP000472676"/>
    </source>
</evidence>
<dbReference type="EMBL" id="JAAMOW010000002">
    <property type="protein sequence ID" value="NGY04137.1"/>
    <property type="molecule type" value="Genomic_DNA"/>
</dbReference>
<dbReference type="Gene3D" id="3.30.70.270">
    <property type="match status" value="1"/>
</dbReference>
<name>A0A6M2BPY6_9GAMM</name>
<dbReference type="InterPro" id="IPR000160">
    <property type="entry name" value="GGDEF_dom"/>
</dbReference>
<dbReference type="PROSITE" id="PS50887">
    <property type="entry name" value="GGDEF"/>
    <property type="match status" value="1"/>
</dbReference>
<evidence type="ECO:0000259" key="1">
    <source>
        <dbReference type="PROSITE" id="PS50887"/>
    </source>
</evidence>
<dbReference type="SUPFAM" id="SSF55073">
    <property type="entry name" value="Nucleotide cyclase"/>
    <property type="match status" value="1"/>
</dbReference>
<dbReference type="Proteomes" id="UP000472676">
    <property type="component" value="Unassembled WGS sequence"/>
</dbReference>
<dbReference type="PANTHER" id="PTHR44757:SF2">
    <property type="entry name" value="BIOFILM ARCHITECTURE MAINTENANCE PROTEIN MBAA"/>
    <property type="match status" value="1"/>
</dbReference>
<dbReference type="InterPro" id="IPR043128">
    <property type="entry name" value="Rev_trsase/Diguanyl_cyclase"/>
</dbReference>
<reference evidence="2 3" key="1">
    <citation type="journal article" date="2014" name="Int. J. Syst. Evol. Microbiol.">
        <title>Solimonas terrae sp. nov., isolated from soil.</title>
        <authorList>
            <person name="Kim S.J."/>
            <person name="Moon J.Y."/>
            <person name="Weon H.Y."/>
            <person name="Ahn J.H."/>
            <person name="Chen W.M."/>
            <person name="Kwon S.W."/>
        </authorList>
    </citation>
    <scope>NUCLEOTIDE SEQUENCE [LARGE SCALE GENOMIC DNA]</scope>
    <source>
        <strain evidence="2 3">KIS83-12</strain>
    </source>
</reference>
<dbReference type="CDD" id="cd01949">
    <property type="entry name" value="GGDEF"/>
    <property type="match status" value="1"/>
</dbReference>
<sequence length="774" mass="85347">MLEGRFQSFFEEVIDRRPEFDTLLAGRTIYKKYHNEWFTATNVPVLDTTLRSRLEQSLIHGEPWRARRSSEVFFAVPSLSAIVLALFHSRPRRATYDKVQIILEDCLRISDYRFNATHHSKTGLPNQLELESRLNKFLTAGTADSGDMVLAGTNQTQLSEVHIFALDVDHFKQCNDSYGHQFGDLVLQTIGRRLKTFEGTLRELFPSIQESFVAHPHGEEFFLVISGQLPKADLSEIGNRIRKVIKDTPTPTDSEWVSVPEITRDISLPPITERQTTVSVGIASTATRIMPVGDLEDRAEVSRLLEHADSALYRAKAGGRDTVRHYSDILTHCGAVIEHHAETDIVVVDIGTLVGVQVGQEFKVYHPDFVGTKPFYVSDGRSRRKLGSYPRLSCGHIEVIEAQRDLSFCRTIAKVGAAPFAVGSTLEAVPLGSIAHLLNNSPSASLEHQGDILKPEELQAYVDSICQEILGDGAAACVFAIEAPDVVLKDRGSAFVNSSLAKLYTSITELFLPLAKIRIGQIDQTSIAAVWSSHPPVETETAARKVVQHCETSLGGKIRFCVGIYDPSIERKAISGDNSNLDPSKALAFAMYAASSDGRSNSSVQVFSPLVASRILAGARTRKKYDQALKDYADFQTAGVRYCFVENTAGLCALEGRQRDVSFARERFATAKKLKNDDAIFSANLGLTEYMLGNFEAAHLAFGGTKQAQPQAELSEVYRPARALAAYESYKLTGTPSKEFVKAVFSKIGQGERYHFVSPSAIEAAQSDIATWVS</sequence>
<dbReference type="InterPro" id="IPR029787">
    <property type="entry name" value="Nucleotide_cyclase"/>
</dbReference>
<dbReference type="Pfam" id="PF00990">
    <property type="entry name" value="GGDEF"/>
    <property type="match status" value="1"/>
</dbReference>
<evidence type="ECO:0000313" key="2">
    <source>
        <dbReference type="EMBL" id="NGY04137.1"/>
    </source>
</evidence>
<accession>A0A6M2BPY6</accession>